<name>A0ABQ5V1L3_9PROT</name>
<evidence type="ECO:0000313" key="3">
    <source>
        <dbReference type="Proteomes" id="UP001161390"/>
    </source>
</evidence>
<evidence type="ECO:0000256" key="1">
    <source>
        <dbReference type="SAM" id="SignalP"/>
    </source>
</evidence>
<accession>A0ABQ5V1L3</accession>
<dbReference type="RefSeq" id="WP_284371214.1">
    <property type="nucleotide sequence ID" value="NZ_BSNJ01000003.1"/>
</dbReference>
<feature type="chain" id="PRO_5046929222" evidence="1">
    <location>
        <begin position="33"/>
        <end position="129"/>
    </location>
</feature>
<feature type="signal peptide" evidence="1">
    <location>
        <begin position="1"/>
        <end position="32"/>
    </location>
</feature>
<comment type="caution">
    <text evidence="2">The sequence shown here is derived from an EMBL/GenBank/DDBJ whole genome shotgun (WGS) entry which is preliminary data.</text>
</comment>
<dbReference type="Proteomes" id="UP001161390">
    <property type="component" value="Unassembled WGS sequence"/>
</dbReference>
<reference evidence="2" key="2">
    <citation type="submission" date="2023-01" db="EMBL/GenBank/DDBJ databases">
        <title>Draft genome sequence of Algimonas porphyrae strain NBRC 108216.</title>
        <authorList>
            <person name="Sun Q."/>
            <person name="Mori K."/>
        </authorList>
    </citation>
    <scope>NUCLEOTIDE SEQUENCE</scope>
    <source>
        <strain evidence="2">NBRC 108216</strain>
    </source>
</reference>
<reference evidence="2" key="1">
    <citation type="journal article" date="2014" name="Int. J. Syst. Evol. Microbiol.">
        <title>Complete genome of a new Firmicutes species belonging to the dominant human colonic microbiota ('Ruminococcus bicirculans') reveals two chromosomes and a selective capacity to utilize plant glucans.</title>
        <authorList>
            <consortium name="NISC Comparative Sequencing Program"/>
            <person name="Wegmann U."/>
            <person name="Louis P."/>
            <person name="Goesmann A."/>
            <person name="Henrissat B."/>
            <person name="Duncan S.H."/>
            <person name="Flint H.J."/>
        </authorList>
    </citation>
    <scope>NUCLEOTIDE SEQUENCE</scope>
    <source>
        <strain evidence="2">NBRC 108216</strain>
    </source>
</reference>
<keyword evidence="1" id="KW-0732">Signal</keyword>
<protein>
    <submittedName>
        <fullName evidence="2">Uncharacterized protein</fullName>
    </submittedName>
</protein>
<organism evidence="2 3">
    <name type="scientific">Algimonas porphyrae</name>
    <dbReference type="NCBI Taxonomy" id="1128113"/>
    <lineage>
        <taxon>Bacteria</taxon>
        <taxon>Pseudomonadati</taxon>
        <taxon>Pseudomonadota</taxon>
        <taxon>Alphaproteobacteria</taxon>
        <taxon>Maricaulales</taxon>
        <taxon>Robiginitomaculaceae</taxon>
        <taxon>Algimonas</taxon>
    </lineage>
</organism>
<dbReference type="EMBL" id="BSNJ01000003">
    <property type="protein sequence ID" value="GLQ20525.1"/>
    <property type="molecule type" value="Genomic_DNA"/>
</dbReference>
<proteinExistence type="predicted"/>
<keyword evidence="3" id="KW-1185">Reference proteome</keyword>
<evidence type="ECO:0000313" key="2">
    <source>
        <dbReference type="EMBL" id="GLQ20525.1"/>
    </source>
</evidence>
<sequence length="129" mass="13615">MKFHPFRSAGAALLALAFTFLSLLMSAPFASASAPDFISDAPHAAALHQIDLQLECVVVQGEGPTFLTISASPDVLAQDVSGPAAHTVRFDVALERQLNGHTELKYSLVPAANTLTSPFIAQPLTQSID</sequence>
<gene>
    <name evidence="2" type="ORF">GCM10007854_14800</name>
</gene>